<dbReference type="Pfam" id="PF14791">
    <property type="entry name" value="DNA_pol_B_thumb"/>
    <property type="match status" value="1"/>
</dbReference>
<evidence type="ECO:0000256" key="13">
    <source>
        <dbReference type="ARBA" id="ARBA00023125"/>
    </source>
</evidence>
<name>A0A9P5VJQ6_9FUNG</name>
<dbReference type="InterPro" id="IPR037160">
    <property type="entry name" value="DNA_Pol_thumb_sf"/>
</dbReference>
<dbReference type="PRINTS" id="PR00869">
    <property type="entry name" value="DNAPOLX"/>
</dbReference>
<proteinExistence type="inferred from homology"/>
<dbReference type="GO" id="GO:0016829">
    <property type="term" value="F:lyase activity"/>
    <property type="evidence" value="ECO:0007669"/>
    <property type="project" value="UniProtKB-KW"/>
</dbReference>
<evidence type="ECO:0000256" key="3">
    <source>
        <dbReference type="ARBA" id="ARBA00008323"/>
    </source>
</evidence>
<organism evidence="23 24">
    <name type="scientific">Podila minutissima</name>
    <dbReference type="NCBI Taxonomy" id="64525"/>
    <lineage>
        <taxon>Eukaryota</taxon>
        <taxon>Fungi</taxon>
        <taxon>Fungi incertae sedis</taxon>
        <taxon>Mucoromycota</taxon>
        <taxon>Mortierellomycotina</taxon>
        <taxon>Mortierellomycetes</taxon>
        <taxon>Mortierellales</taxon>
        <taxon>Mortierellaceae</taxon>
        <taxon>Podila</taxon>
    </lineage>
</organism>
<dbReference type="Gene3D" id="4.10.60.10">
    <property type="entry name" value="Zinc finger, CCHC-type"/>
    <property type="match status" value="1"/>
</dbReference>
<evidence type="ECO:0000256" key="2">
    <source>
        <dbReference type="ARBA" id="ARBA00004123"/>
    </source>
</evidence>
<sequence length="977" mass="108641">MINAARSSSKAINPTISNDTDRHHFFASLANVITSIEQDKQGILPTGLQTGPNIEVRSFNKKQRPTVTQFKTRPRPESRHAQVAFSTTTPAEKPAHALSQEQPEYHTTEKPHLPQEAVQVDEPPNIHESVALDSPERTEKATHAIQDIPKAPTPPHHHDVTETPPSPSLELIEHPTDTAPNTRKNTNTVPERPQDSTTIKLETAKDILVNPRQGHAQADTTPPTILAAPTTTRKTKRDKEPQTTVAALVGPRKRRAVVPETHVTINETKDAKTKVVIDLDSDGEGDDSSTEVNNSTTRTGLTTSIFSAAPISSSTTSTSTSKPLKRATTRAGSAGPLAEVCVYVIPTNMNKDIFNLSRKRVLELRGEWVGPKSKVLTPHVKDQMPPLDPRTTHIVTTLSNLEAVKKALKTDFIDPKIAIVKNEWLADSIQFKKPMETKAYSIGVTIPAFVRANTDSTPRSSGTPPMAAMLPPSNKPGANTDSSKVLNFQDIVQGLQEGSLDDADLSDIHGSDDDDKNNGHPQKKKALESSSSSGKPVASGESSSKGPPSPSNESTEEEKVQLHAENRCFYCREPGHWASTCHRKKMDGKQIDKDQVLLQIINSGKAVAHKNETERRPKILYQCQSPHVAGEKQDPAYNKAIIEQLTTLMSYYDKIKTKGSKENFKVINYRKAITAIRALDYEIKSEEMALKVPRVGKKIAQKIGECISLGQMKKLSHLDWDKERSQVETLFRSVYGVGSEKATEWYNKGLRTLDDLRKLPDLTQNQKSGLKYYHDLLVRIPRAEVEQIGLKVETSAKNLHPDIQSHVTGSYRRGRPDCGDVDIVVARPNIDRGEELYQIMEHILHDLKNQGFLVDDLSVPYYVESMADGLKHFKYMGICRLPGANSVHHHIDILVVPWMHLGAVLIYFTGNDICNRSMRLLAANRGMRLSDKGLFAGVLRGPKRKRVNEGHWVAGRTEKEIFDYLKIKYLEPHEREC</sequence>
<dbReference type="SUPFAM" id="SSF47802">
    <property type="entry name" value="DNA polymerase beta, N-terminal domain-like"/>
    <property type="match status" value="1"/>
</dbReference>
<dbReference type="SUPFAM" id="SSF57756">
    <property type="entry name" value="Retrovirus zinc finger-like domains"/>
    <property type="match status" value="1"/>
</dbReference>
<dbReference type="PRINTS" id="PR00870">
    <property type="entry name" value="DNAPOLXBETA"/>
</dbReference>
<dbReference type="InterPro" id="IPR002054">
    <property type="entry name" value="DNA-dir_DNA_pol_X"/>
</dbReference>
<keyword evidence="11" id="KW-0227">DNA damage</keyword>
<feature type="region of interest" description="Disordered" evidence="20">
    <location>
        <begin position="63"/>
        <end position="110"/>
    </location>
</feature>
<evidence type="ECO:0000256" key="12">
    <source>
        <dbReference type="ARBA" id="ARBA00022932"/>
    </source>
</evidence>
<feature type="compositionally biased region" description="Low complexity" evidence="20">
    <location>
        <begin position="529"/>
        <end position="546"/>
    </location>
</feature>
<keyword evidence="12" id="KW-0239">DNA-directed DNA polymerase</keyword>
<feature type="region of interest" description="Disordered" evidence="20">
    <location>
        <begin position="148"/>
        <end position="196"/>
    </location>
</feature>
<comment type="subcellular location">
    <subcellularLocation>
        <location evidence="2">Nucleus</location>
    </subcellularLocation>
</comment>
<dbReference type="InterPro" id="IPR028207">
    <property type="entry name" value="DNA_pol_B_palm_palm"/>
</dbReference>
<evidence type="ECO:0000256" key="5">
    <source>
        <dbReference type="ARBA" id="ARBA00016513"/>
    </source>
</evidence>
<comment type="caution">
    <text evidence="23">The sequence shown here is derived from an EMBL/GenBank/DDBJ whole genome shotgun (WGS) entry which is preliminary data.</text>
</comment>
<dbReference type="Pfam" id="PF14792">
    <property type="entry name" value="DNA_pol_B_palm"/>
    <property type="match status" value="1"/>
</dbReference>
<dbReference type="Pfam" id="PF14716">
    <property type="entry name" value="HHH_8"/>
    <property type="match status" value="1"/>
</dbReference>
<evidence type="ECO:0000256" key="17">
    <source>
        <dbReference type="ARBA" id="ARBA00049244"/>
    </source>
</evidence>
<dbReference type="Gene3D" id="1.10.150.20">
    <property type="entry name" value="5' to 3' exonuclease, C-terminal subdomain"/>
    <property type="match status" value="1"/>
</dbReference>
<evidence type="ECO:0000259" key="22">
    <source>
        <dbReference type="PROSITE" id="PS50172"/>
    </source>
</evidence>
<keyword evidence="8" id="KW-0548">Nucleotidyltransferase</keyword>
<keyword evidence="19" id="KW-0862">Zinc</keyword>
<feature type="compositionally biased region" description="Polar residues" evidence="20">
    <location>
        <begin position="454"/>
        <end position="463"/>
    </location>
</feature>
<dbReference type="Proteomes" id="UP000696485">
    <property type="component" value="Unassembled WGS sequence"/>
</dbReference>
<dbReference type="SUPFAM" id="SSF81585">
    <property type="entry name" value="PsbU/PolX domain-like"/>
    <property type="match status" value="1"/>
</dbReference>
<evidence type="ECO:0000256" key="1">
    <source>
        <dbReference type="ARBA" id="ARBA00001936"/>
    </source>
</evidence>
<dbReference type="EC" id="2.7.7.7" evidence="4"/>
<keyword evidence="15" id="KW-0456">Lyase</keyword>
<evidence type="ECO:0000313" key="23">
    <source>
        <dbReference type="EMBL" id="KAF9327812.1"/>
    </source>
</evidence>
<dbReference type="PROSITE" id="PS00522">
    <property type="entry name" value="DNA_POLYMERASE_X"/>
    <property type="match status" value="1"/>
</dbReference>
<accession>A0A9P5VJQ6</accession>
<dbReference type="FunFam" id="1.10.150.20:FF:000010">
    <property type="entry name" value="DNA polymerase lambda"/>
    <property type="match status" value="1"/>
</dbReference>
<evidence type="ECO:0000256" key="6">
    <source>
        <dbReference type="ARBA" id="ARBA00022634"/>
    </source>
</evidence>
<evidence type="ECO:0000256" key="7">
    <source>
        <dbReference type="ARBA" id="ARBA00022679"/>
    </source>
</evidence>
<keyword evidence="9" id="KW-0235">DNA replication</keyword>
<evidence type="ECO:0000256" key="18">
    <source>
        <dbReference type="PIRSR" id="PIRSR622312-50"/>
    </source>
</evidence>
<dbReference type="InterPro" id="IPR001357">
    <property type="entry name" value="BRCT_dom"/>
</dbReference>
<dbReference type="PANTHER" id="PTHR11276:SF28">
    <property type="entry name" value="DNA POLYMERASE LAMBDA"/>
    <property type="match status" value="1"/>
</dbReference>
<reference evidence="23" key="1">
    <citation type="journal article" date="2020" name="Fungal Divers.">
        <title>Resolving the Mortierellaceae phylogeny through synthesis of multi-gene phylogenetics and phylogenomics.</title>
        <authorList>
            <person name="Vandepol N."/>
            <person name="Liber J."/>
            <person name="Desiro A."/>
            <person name="Na H."/>
            <person name="Kennedy M."/>
            <person name="Barry K."/>
            <person name="Grigoriev I.V."/>
            <person name="Miller A.N."/>
            <person name="O'Donnell K."/>
            <person name="Stajich J.E."/>
            <person name="Bonito G."/>
        </authorList>
    </citation>
    <scope>NUCLEOTIDE SEQUENCE</scope>
    <source>
        <strain evidence="23">NVP1</strain>
    </source>
</reference>
<dbReference type="InterPro" id="IPR018944">
    <property type="entry name" value="DNA_pol_lambd_fingers_domain"/>
</dbReference>
<dbReference type="GO" id="GO:0008270">
    <property type="term" value="F:zinc ion binding"/>
    <property type="evidence" value="ECO:0007669"/>
    <property type="project" value="UniProtKB-KW"/>
</dbReference>
<dbReference type="Gene3D" id="1.10.150.110">
    <property type="entry name" value="DNA polymerase beta, N-terminal domain-like"/>
    <property type="match status" value="1"/>
</dbReference>
<dbReference type="EMBL" id="JAAAUY010000626">
    <property type="protein sequence ID" value="KAF9327812.1"/>
    <property type="molecule type" value="Genomic_DNA"/>
</dbReference>
<evidence type="ECO:0000256" key="14">
    <source>
        <dbReference type="ARBA" id="ARBA00023204"/>
    </source>
</evidence>
<evidence type="ECO:0000256" key="9">
    <source>
        <dbReference type="ARBA" id="ARBA00022705"/>
    </source>
</evidence>
<evidence type="ECO:0000256" key="8">
    <source>
        <dbReference type="ARBA" id="ARBA00022695"/>
    </source>
</evidence>
<dbReference type="Gene3D" id="3.30.460.10">
    <property type="entry name" value="Beta Polymerase, domain 2"/>
    <property type="match status" value="1"/>
</dbReference>
<dbReference type="CDD" id="cd00141">
    <property type="entry name" value="NT_POLXc"/>
    <property type="match status" value="1"/>
</dbReference>
<dbReference type="GO" id="GO:0003887">
    <property type="term" value="F:DNA-directed DNA polymerase activity"/>
    <property type="evidence" value="ECO:0007669"/>
    <property type="project" value="UniProtKB-KW"/>
</dbReference>
<dbReference type="InterPro" id="IPR043519">
    <property type="entry name" value="NT_sf"/>
</dbReference>
<keyword evidence="13" id="KW-0238">DNA-binding</keyword>
<evidence type="ECO:0000256" key="11">
    <source>
        <dbReference type="ARBA" id="ARBA00022763"/>
    </source>
</evidence>
<evidence type="ECO:0000256" key="20">
    <source>
        <dbReference type="SAM" id="MobiDB-lite"/>
    </source>
</evidence>
<dbReference type="InterPro" id="IPR036875">
    <property type="entry name" value="Znf_CCHC_sf"/>
</dbReference>
<dbReference type="SUPFAM" id="SSF81301">
    <property type="entry name" value="Nucleotidyltransferase"/>
    <property type="match status" value="1"/>
</dbReference>
<comment type="cofactor">
    <cofactor evidence="1">
        <name>Mn(2+)</name>
        <dbReference type="ChEBI" id="CHEBI:29035"/>
    </cofactor>
</comment>
<dbReference type="Gene3D" id="3.30.210.10">
    <property type="entry name" value="DNA polymerase, thumb domain"/>
    <property type="match status" value="1"/>
</dbReference>
<keyword evidence="14" id="KW-0234">DNA repair</keyword>
<dbReference type="Gene3D" id="3.40.50.10190">
    <property type="entry name" value="BRCT domain"/>
    <property type="match status" value="1"/>
</dbReference>
<dbReference type="InterPro" id="IPR022312">
    <property type="entry name" value="DNA_pol_X"/>
</dbReference>
<evidence type="ECO:0000256" key="19">
    <source>
        <dbReference type="PROSITE-ProRule" id="PRU00047"/>
    </source>
</evidence>
<evidence type="ECO:0000313" key="24">
    <source>
        <dbReference type="Proteomes" id="UP000696485"/>
    </source>
</evidence>
<dbReference type="SMART" id="SM00483">
    <property type="entry name" value="POLXc"/>
    <property type="match status" value="1"/>
</dbReference>
<feature type="region of interest" description="Disordered" evidence="20">
    <location>
        <begin position="454"/>
        <end position="482"/>
    </location>
</feature>
<comment type="catalytic activity">
    <reaction evidence="17">
        <text>DNA(n) + a 2'-deoxyribonucleoside 5'-triphosphate = DNA(n+1) + diphosphate</text>
        <dbReference type="Rhea" id="RHEA:22508"/>
        <dbReference type="Rhea" id="RHEA-COMP:17339"/>
        <dbReference type="Rhea" id="RHEA-COMP:17340"/>
        <dbReference type="ChEBI" id="CHEBI:33019"/>
        <dbReference type="ChEBI" id="CHEBI:61560"/>
        <dbReference type="ChEBI" id="CHEBI:173112"/>
        <dbReference type="EC" id="2.7.7.7"/>
    </reaction>
</comment>
<dbReference type="AlphaFoldDB" id="A0A9P5VJQ6"/>
<keyword evidence="24" id="KW-1185">Reference proteome</keyword>
<comment type="similarity">
    <text evidence="3">Belongs to the DNA polymerase type-X family.</text>
</comment>
<gene>
    <name evidence="23" type="ORF">BG006_008937</name>
</gene>
<dbReference type="InterPro" id="IPR027421">
    <property type="entry name" value="DNA_pol_lamdba_lyase_dom_sf"/>
</dbReference>
<keyword evidence="6" id="KW-0237">DNA synthesis</keyword>
<dbReference type="PROSITE" id="PS50172">
    <property type="entry name" value="BRCT"/>
    <property type="match status" value="1"/>
</dbReference>
<dbReference type="PROSITE" id="PS50158">
    <property type="entry name" value="ZF_CCHC"/>
    <property type="match status" value="1"/>
</dbReference>
<evidence type="ECO:0000256" key="10">
    <source>
        <dbReference type="ARBA" id="ARBA00022723"/>
    </source>
</evidence>
<dbReference type="GO" id="GO:0006303">
    <property type="term" value="P:double-strand break repair via nonhomologous end joining"/>
    <property type="evidence" value="ECO:0007669"/>
    <property type="project" value="TreeGrafter"/>
</dbReference>
<keyword evidence="10" id="KW-0479">Metal-binding</keyword>
<evidence type="ECO:0000259" key="21">
    <source>
        <dbReference type="PROSITE" id="PS50158"/>
    </source>
</evidence>
<dbReference type="InterPro" id="IPR019843">
    <property type="entry name" value="DNA_pol-X_BS"/>
</dbReference>
<dbReference type="InterPro" id="IPR029398">
    <property type="entry name" value="PolB_thumb"/>
</dbReference>
<dbReference type="GO" id="GO:0005634">
    <property type="term" value="C:nucleus"/>
    <property type="evidence" value="ECO:0007669"/>
    <property type="project" value="UniProtKB-SubCell"/>
</dbReference>
<dbReference type="PANTHER" id="PTHR11276">
    <property type="entry name" value="DNA POLYMERASE TYPE-X FAMILY MEMBER"/>
    <property type="match status" value="1"/>
</dbReference>
<dbReference type="InterPro" id="IPR001878">
    <property type="entry name" value="Znf_CCHC"/>
</dbReference>
<dbReference type="GO" id="GO:0003677">
    <property type="term" value="F:DNA binding"/>
    <property type="evidence" value="ECO:0007669"/>
    <property type="project" value="UniProtKB-KW"/>
</dbReference>
<feature type="active site" description="Nucleophile; Schiff-base intermediate with DNA; for 5'-dRP lyase activity" evidence="18">
    <location>
        <position position="702"/>
    </location>
</feature>
<evidence type="ECO:0000256" key="4">
    <source>
        <dbReference type="ARBA" id="ARBA00012417"/>
    </source>
</evidence>
<evidence type="ECO:0000256" key="15">
    <source>
        <dbReference type="ARBA" id="ARBA00023239"/>
    </source>
</evidence>
<dbReference type="Pfam" id="PF10391">
    <property type="entry name" value="DNA_pol_lambd_f"/>
    <property type="match status" value="1"/>
</dbReference>
<dbReference type="InterPro" id="IPR002008">
    <property type="entry name" value="DNA_pol_X_beta-like"/>
</dbReference>
<feature type="domain" description="CCHC-type" evidence="21">
    <location>
        <begin position="567"/>
        <end position="581"/>
    </location>
</feature>
<keyword evidence="7" id="KW-0808">Transferase</keyword>
<protein>
    <recommendedName>
        <fullName evidence="5">DNA polymerase lambda</fullName>
        <ecNumber evidence="4">2.7.7.7</ecNumber>
    </recommendedName>
</protein>
<dbReference type="SUPFAM" id="SSF52113">
    <property type="entry name" value="BRCT domain"/>
    <property type="match status" value="1"/>
</dbReference>
<feature type="compositionally biased region" description="Polar residues" evidence="20">
    <location>
        <begin position="178"/>
        <end position="196"/>
    </location>
</feature>
<feature type="domain" description="BRCT" evidence="22">
    <location>
        <begin position="390"/>
        <end position="442"/>
    </location>
</feature>
<dbReference type="GO" id="GO:0006260">
    <property type="term" value="P:DNA replication"/>
    <property type="evidence" value="ECO:0007669"/>
    <property type="project" value="UniProtKB-KW"/>
</dbReference>
<dbReference type="InterPro" id="IPR036420">
    <property type="entry name" value="BRCT_dom_sf"/>
</dbReference>
<keyword evidence="19" id="KW-0863">Zinc-finger</keyword>
<dbReference type="InterPro" id="IPR010996">
    <property type="entry name" value="HHH_MUS81"/>
</dbReference>
<evidence type="ECO:0000256" key="16">
    <source>
        <dbReference type="ARBA" id="ARBA00023242"/>
    </source>
</evidence>
<feature type="region of interest" description="Disordered" evidence="20">
    <location>
        <begin position="499"/>
        <end position="560"/>
    </location>
</feature>
<keyword evidence="16" id="KW-0539">Nucleus</keyword>